<organism evidence="2 3">
    <name type="scientific">Caulobacter vibrioides (strain NA1000 / CB15N)</name>
    <name type="common">Caulobacter crescentus</name>
    <dbReference type="NCBI Taxonomy" id="565050"/>
    <lineage>
        <taxon>Bacteria</taxon>
        <taxon>Pseudomonadati</taxon>
        <taxon>Pseudomonadota</taxon>
        <taxon>Alphaproteobacteria</taxon>
        <taxon>Caulobacterales</taxon>
        <taxon>Caulobacteraceae</taxon>
        <taxon>Caulobacter</taxon>
    </lineage>
</organism>
<dbReference type="AlphaFoldDB" id="A0A0H3IZ98"/>
<accession>A0A0H3IZ98</accession>
<gene>
    <name evidence="2" type="ordered locus">CCNA_03917</name>
</gene>
<keyword evidence="1" id="KW-0812">Transmembrane</keyword>
<evidence type="ECO:0000313" key="3">
    <source>
        <dbReference type="Proteomes" id="UP000001364"/>
    </source>
</evidence>
<reference evidence="2 3" key="1">
    <citation type="journal article" date="2010" name="J. Bacteriol.">
        <title>The genetic basis of laboratory adaptation in Caulobacter crescentus.</title>
        <authorList>
            <person name="Marks M.E."/>
            <person name="Castro-Rojas C.M."/>
            <person name="Teiling C."/>
            <person name="Du L."/>
            <person name="Kapatral V."/>
            <person name="Walunas T.L."/>
            <person name="Crosson S."/>
        </authorList>
    </citation>
    <scope>NUCLEOTIDE SEQUENCE [LARGE SCALE GENOMIC DNA]</scope>
    <source>
        <strain evidence="3">NA1000 / CB15N</strain>
    </source>
</reference>
<dbReference type="GeneID" id="18668794"/>
<name>A0A0H3IZ98_CAUVN</name>
<dbReference type="KEGG" id="ccs:CCNA_03917"/>
<evidence type="ECO:0000313" key="2">
    <source>
        <dbReference type="EMBL" id="AHI88519.1"/>
    </source>
</evidence>
<evidence type="ECO:0000256" key="1">
    <source>
        <dbReference type="SAM" id="Phobius"/>
    </source>
</evidence>
<dbReference type="RefSeq" id="YP_009020488.1">
    <property type="nucleotide sequence ID" value="NC_011916.1"/>
</dbReference>
<sequence length="34" mass="3610">MRTPNKPLFKAYELVAIAVFVVAAAAVSSIGLVY</sequence>
<dbReference type="SMR" id="A0A0H3IZ98"/>
<keyword evidence="3" id="KW-1185">Reference proteome</keyword>
<proteinExistence type="predicted"/>
<keyword evidence="1" id="KW-1133">Transmembrane helix</keyword>
<dbReference type="HOGENOM" id="CLU_220729_0_0_5"/>
<feature type="transmembrane region" description="Helical" evidence="1">
    <location>
        <begin position="12"/>
        <end position="33"/>
    </location>
</feature>
<keyword evidence="1" id="KW-0472">Membrane</keyword>
<dbReference type="RefSeq" id="WP_010918131.1">
    <property type="nucleotide sequence ID" value="NC_011916.1"/>
</dbReference>
<dbReference type="Proteomes" id="UP000001364">
    <property type="component" value="Chromosome"/>
</dbReference>
<dbReference type="EMBL" id="CP001340">
    <property type="protein sequence ID" value="AHI88519.1"/>
    <property type="molecule type" value="Genomic_DNA"/>
</dbReference>
<protein>
    <submittedName>
        <fullName evidence="2">Uncharacterized protein</fullName>
    </submittedName>
</protein>